<dbReference type="PANTHER" id="PTHR30386:SF26">
    <property type="entry name" value="TRANSPORT PROTEIN COMB"/>
    <property type="match status" value="1"/>
</dbReference>
<dbReference type="Gene3D" id="1.10.287.470">
    <property type="entry name" value="Helix hairpin bin"/>
    <property type="match status" value="1"/>
</dbReference>
<dbReference type="EMBL" id="JBHTBQ010000006">
    <property type="protein sequence ID" value="MFC7418810.1"/>
    <property type="molecule type" value="Genomic_DNA"/>
</dbReference>
<evidence type="ECO:0000256" key="5">
    <source>
        <dbReference type="ARBA" id="ARBA00022519"/>
    </source>
</evidence>
<keyword evidence="3 9" id="KW-0813">Transport</keyword>
<evidence type="ECO:0000313" key="13">
    <source>
        <dbReference type="Proteomes" id="UP001596473"/>
    </source>
</evidence>
<comment type="similarity">
    <text evidence="2 9">Belongs to the membrane fusion protein (MFP) (TC 8.A.1) family.</text>
</comment>
<evidence type="ECO:0000259" key="10">
    <source>
        <dbReference type="Pfam" id="PF25994"/>
    </source>
</evidence>
<dbReference type="Pfam" id="PF25994">
    <property type="entry name" value="HH_AprE"/>
    <property type="match status" value="1"/>
</dbReference>
<evidence type="ECO:0000256" key="4">
    <source>
        <dbReference type="ARBA" id="ARBA00022475"/>
    </source>
</evidence>
<dbReference type="NCBIfam" id="TIGR01843">
    <property type="entry name" value="type_I_hlyD"/>
    <property type="match status" value="1"/>
</dbReference>
<keyword evidence="8 9" id="KW-0472">Membrane</keyword>
<evidence type="ECO:0000259" key="11">
    <source>
        <dbReference type="Pfam" id="PF26002"/>
    </source>
</evidence>
<keyword evidence="4 9" id="KW-1003">Cell membrane</keyword>
<feature type="transmembrane region" description="Helical" evidence="9">
    <location>
        <begin position="63"/>
        <end position="81"/>
    </location>
</feature>
<evidence type="ECO:0000256" key="9">
    <source>
        <dbReference type="RuleBase" id="RU365093"/>
    </source>
</evidence>
<protein>
    <recommendedName>
        <fullName evidence="9">Membrane fusion protein (MFP) family protein</fullName>
    </recommendedName>
</protein>
<organism evidence="12 13">
    <name type="scientific">Iodobacter arcticus</name>
    <dbReference type="NCBI Taxonomy" id="590593"/>
    <lineage>
        <taxon>Bacteria</taxon>
        <taxon>Pseudomonadati</taxon>
        <taxon>Pseudomonadota</taxon>
        <taxon>Betaproteobacteria</taxon>
        <taxon>Neisseriales</taxon>
        <taxon>Chitinibacteraceae</taxon>
        <taxon>Iodobacter</taxon>
    </lineage>
</organism>
<keyword evidence="6 9" id="KW-0812">Transmembrane</keyword>
<dbReference type="InterPro" id="IPR010129">
    <property type="entry name" value="T1SS_HlyD"/>
</dbReference>
<dbReference type="Proteomes" id="UP001596473">
    <property type="component" value="Unassembled WGS sequence"/>
</dbReference>
<keyword evidence="13" id="KW-1185">Reference proteome</keyword>
<gene>
    <name evidence="12" type="ORF">ACFQNF_02845</name>
</gene>
<feature type="domain" description="AprE-like beta-barrel" evidence="11">
    <location>
        <begin position="362"/>
        <end position="451"/>
    </location>
</feature>
<dbReference type="InterPro" id="IPR058781">
    <property type="entry name" value="HH_AprE-like"/>
</dbReference>
<comment type="subcellular location">
    <subcellularLocation>
        <location evidence="1 9">Cell inner membrane</location>
        <topology evidence="1 9">Single-pass membrane protein</topology>
    </subcellularLocation>
</comment>
<evidence type="ECO:0000256" key="7">
    <source>
        <dbReference type="ARBA" id="ARBA00022989"/>
    </source>
</evidence>
<dbReference type="PANTHER" id="PTHR30386">
    <property type="entry name" value="MEMBRANE FUSION SUBUNIT OF EMRAB-TOLC MULTIDRUG EFFLUX PUMP"/>
    <property type="match status" value="1"/>
</dbReference>
<keyword evidence="7 9" id="KW-1133">Transmembrane helix</keyword>
<evidence type="ECO:0000313" key="12">
    <source>
        <dbReference type="EMBL" id="MFC7418810.1"/>
    </source>
</evidence>
<evidence type="ECO:0000256" key="6">
    <source>
        <dbReference type="ARBA" id="ARBA00022692"/>
    </source>
</evidence>
<keyword evidence="5 9" id="KW-0997">Cell inner membrane</keyword>
<name>A0ABW2QTF9_9NEIS</name>
<dbReference type="PRINTS" id="PR01490">
    <property type="entry name" value="RTXTOXIND"/>
</dbReference>
<dbReference type="Pfam" id="PF26002">
    <property type="entry name" value="Beta-barrel_AprE"/>
    <property type="match status" value="1"/>
</dbReference>
<evidence type="ECO:0000256" key="3">
    <source>
        <dbReference type="ARBA" id="ARBA00022448"/>
    </source>
</evidence>
<reference evidence="13" key="1">
    <citation type="journal article" date="2019" name="Int. J. Syst. Evol. Microbiol.">
        <title>The Global Catalogue of Microorganisms (GCM) 10K type strain sequencing project: providing services to taxonomists for standard genome sequencing and annotation.</title>
        <authorList>
            <consortium name="The Broad Institute Genomics Platform"/>
            <consortium name="The Broad Institute Genome Sequencing Center for Infectious Disease"/>
            <person name="Wu L."/>
            <person name="Ma J."/>
        </authorList>
    </citation>
    <scope>NUCLEOTIDE SEQUENCE [LARGE SCALE GENOMIC DNA]</scope>
    <source>
        <strain evidence="13">CCUG 62945</strain>
    </source>
</reference>
<dbReference type="InterPro" id="IPR006144">
    <property type="entry name" value="Secretion_HlyD_CS"/>
</dbReference>
<dbReference type="Gene3D" id="2.40.30.170">
    <property type="match status" value="1"/>
</dbReference>
<dbReference type="Gene3D" id="2.40.50.100">
    <property type="match status" value="1"/>
</dbReference>
<dbReference type="InterPro" id="IPR058982">
    <property type="entry name" value="Beta-barrel_AprE"/>
</dbReference>
<dbReference type="InterPro" id="IPR050739">
    <property type="entry name" value="MFP"/>
</dbReference>
<dbReference type="PROSITE" id="PS00543">
    <property type="entry name" value="HLYD_FAMILY"/>
    <property type="match status" value="1"/>
</dbReference>
<feature type="domain" description="AprE-like long alpha-helical hairpin" evidence="10">
    <location>
        <begin position="138"/>
        <end position="319"/>
    </location>
</feature>
<accession>A0ABW2QTF9</accession>
<sequence>MMQIESTKPGFWKKNWQKVVSQSSYWFDRYLFRGEADTMVDHSDFVADANWVIVEQSPRGARVLVWTSAFTVLVVLLWAGFAKIDEVTRGEGKVIPSRQIQVIQSLDGGIVKEILVREGQQVKMGQLLVTIDPTRFVSSLKENRAQYLSLKAKAARLEALSSGLPFIVPAEVQAESPEIVIQERGLYESRKAEMNALISGAQQQLVQRGQELNEARARREQAGQGYALTLRELEATKPLLKSGAVSDVEVLRLERDVSRYLGERDSAGSQIPRIQSAMSEAGSKIREVELVFRNQARSELGETVGKLNSLTEGSVALADRVKQSEIRSPVNGTVKQLQVNTVGGVVQPGKDIIEVVPGDDALLLEARILPKDIAFLRPGAPAIVKFTAYDFSIYGGLDAKLEHISADTVVDEKGNAFYIVKVRTNASFLKAGDKKLPIIPGMVAEVDILTGKKTVLSYLLKPVLRAKSNALTER</sequence>
<evidence type="ECO:0000256" key="1">
    <source>
        <dbReference type="ARBA" id="ARBA00004377"/>
    </source>
</evidence>
<proteinExistence type="inferred from homology"/>
<evidence type="ECO:0000256" key="2">
    <source>
        <dbReference type="ARBA" id="ARBA00009477"/>
    </source>
</evidence>
<dbReference type="SUPFAM" id="SSF111369">
    <property type="entry name" value="HlyD-like secretion proteins"/>
    <property type="match status" value="1"/>
</dbReference>
<evidence type="ECO:0000256" key="8">
    <source>
        <dbReference type="ARBA" id="ARBA00023136"/>
    </source>
</evidence>
<comment type="caution">
    <text evidence="12">The sequence shown here is derived from an EMBL/GenBank/DDBJ whole genome shotgun (WGS) entry which is preliminary data.</text>
</comment>